<name>A0A840E829_9BACT</name>
<dbReference type="Gene3D" id="1.10.10.10">
    <property type="entry name" value="Winged helix-like DNA-binding domain superfamily/Winged helix DNA-binding domain"/>
    <property type="match status" value="1"/>
</dbReference>
<organism evidence="1 2">
    <name type="scientific">Neolewinella aquimaris</name>
    <dbReference type="NCBI Taxonomy" id="1835722"/>
    <lineage>
        <taxon>Bacteria</taxon>
        <taxon>Pseudomonadati</taxon>
        <taxon>Bacteroidota</taxon>
        <taxon>Saprospiria</taxon>
        <taxon>Saprospirales</taxon>
        <taxon>Lewinellaceae</taxon>
        <taxon>Neolewinella</taxon>
    </lineage>
</organism>
<reference evidence="1 2" key="1">
    <citation type="submission" date="2020-08" db="EMBL/GenBank/DDBJ databases">
        <title>Genomic Encyclopedia of Type Strains, Phase IV (KMG-IV): sequencing the most valuable type-strain genomes for metagenomic binning, comparative biology and taxonomic classification.</title>
        <authorList>
            <person name="Goeker M."/>
        </authorList>
    </citation>
    <scope>NUCLEOTIDE SEQUENCE [LARGE SCALE GENOMIC DNA]</scope>
    <source>
        <strain evidence="1 2">DSM 105137</strain>
    </source>
</reference>
<comment type="caution">
    <text evidence="1">The sequence shown here is derived from an EMBL/GenBank/DDBJ whole genome shotgun (WGS) entry which is preliminary data.</text>
</comment>
<proteinExistence type="predicted"/>
<dbReference type="EMBL" id="JACIFF010000006">
    <property type="protein sequence ID" value="MBB4079765.1"/>
    <property type="molecule type" value="Genomic_DNA"/>
</dbReference>
<dbReference type="GO" id="GO:0003700">
    <property type="term" value="F:DNA-binding transcription factor activity"/>
    <property type="evidence" value="ECO:0007669"/>
    <property type="project" value="InterPro"/>
</dbReference>
<dbReference type="Proteomes" id="UP000576209">
    <property type="component" value="Unassembled WGS sequence"/>
</dbReference>
<dbReference type="Gene3D" id="1.10.1740.10">
    <property type="match status" value="1"/>
</dbReference>
<dbReference type="SUPFAM" id="SSF88946">
    <property type="entry name" value="Sigma2 domain of RNA polymerase sigma factors"/>
    <property type="match status" value="1"/>
</dbReference>
<dbReference type="SUPFAM" id="SSF88659">
    <property type="entry name" value="Sigma3 and sigma4 domains of RNA polymerase sigma factors"/>
    <property type="match status" value="1"/>
</dbReference>
<dbReference type="InterPro" id="IPR013325">
    <property type="entry name" value="RNA_pol_sigma_r2"/>
</dbReference>
<dbReference type="AlphaFoldDB" id="A0A840E829"/>
<dbReference type="RefSeq" id="WP_183496011.1">
    <property type="nucleotide sequence ID" value="NZ_JACIFF010000006.1"/>
</dbReference>
<gene>
    <name evidence="1" type="ORF">GGR28_002392</name>
</gene>
<dbReference type="InterPro" id="IPR013324">
    <property type="entry name" value="RNA_pol_sigma_r3/r4-like"/>
</dbReference>
<dbReference type="InterPro" id="IPR036388">
    <property type="entry name" value="WH-like_DNA-bd_sf"/>
</dbReference>
<accession>A0A840E829</accession>
<evidence type="ECO:0000313" key="1">
    <source>
        <dbReference type="EMBL" id="MBB4079765.1"/>
    </source>
</evidence>
<dbReference type="GO" id="GO:0006352">
    <property type="term" value="P:DNA-templated transcription initiation"/>
    <property type="evidence" value="ECO:0007669"/>
    <property type="project" value="InterPro"/>
</dbReference>
<sequence>MTTLTDTQILADIRSEDPAALRAVYVKYREPCLAFLRGRIIRQGDPNRDDLAVELFTDAMIIMVNNIRSGRLTELSARLDTYLNAVARNLYLKLKTRGREEYREANKLPTPLILPEYEIDGDEVRRILYARVRELGNRCRQLLSHFYFLDLDWESIADILGYKNAASAKNNKAKCMVRLRTLYGLTRQKQSP</sequence>
<keyword evidence="2" id="KW-1185">Reference proteome</keyword>
<evidence type="ECO:0000313" key="2">
    <source>
        <dbReference type="Proteomes" id="UP000576209"/>
    </source>
</evidence>
<protein>
    <submittedName>
        <fullName evidence="1">RNA polymerase sigma-70 factor (ECF subfamily)</fullName>
    </submittedName>
</protein>